<dbReference type="PANTHER" id="PTHR47810:SF1">
    <property type="entry name" value="DNA LIGASE B"/>
    <property type="match status" value="1"/>
</dbReference>
<dbReference type="InterPro" id="IPR029319">
    <property type="entry name" value="DNA_ligase_OB"/>
</dbReference>
<dbReference type="GO" id="GO:0003910">
    <property type="term" value="F:DNA ligase (ATP) activity"/>
    <property type="evidence" value="ECO:0007669"/>
    <property type="project" value="UniProtKB-EC"/>
</dbReference>
<organism evidence="9 10">
    <name type="scientific">Oceanisphaera profunda</name>
    <dbReference type="NCBI Taxonomy" id="1416627"/>
    <lineage>
        <taxon>Bacteria</taxon>
        <taxon>Pseudomonadati</taxon>
        <taxon>Pseudomonadota</taxon>
        <taxon>Gammaproteobacteria</taxon>
        <taxon>Aeromonadales</taxon>
        <taxon>Aeromonadaceae</taxon>
        <taxon>Oceanisphaera</taxon>
    </lineage>
</organism>
<evidence type="ECO:0000256" key="5">
    <source>
        <dbReference type="ARBA" id="ARBA00023204"/>
    </source>
</evidence>
<keyword evidence="10" id="KW-1185">Reference proteome</keyword>
<evidence type="ECO:0000256" key="2">
    <source>
        <dbReference type="ARBA" id="ARBA00022598"/>
    </source>
</evidence>
<dbReference type="InterPro" id="IPR016059">
    <property type="entry name" value="DNA_ligase_ATP-dep_CS"/>
</dbReference>
<dbReference type="Gene3D" id="2.40.50.140">
    <property type="entry name" value="Nucleic acid-binding proteins"/>
    <property type="match status" value="1"/>
</dbReference>
<proteinExistence type="predicted"/>
<keyword evidence="3" id="KW-0235">DNA replication</keyword>
<evidence type="ECO:0000313" key="10">
    <source>
        <dbReference type="Proteomes" id="UP000243937"/>
    </source>
</evidence>
<dbReference type="SUPFAM" id="SSF50249">
    <property type="entry name" value="Nucleic acid-binding proteins"/>
    <property type="match status" value="1"/>
</dbReference>
<dbReference type="PANTHER" id="PTHR47810">
    <property type="entry name" value="DNA LIGASE"/>
    <property type="match status" value="1"/>
</dbReference>
<sequence length="279" mass="31784">MNYLPLLLPLAVVTMVVAASHPNAPPLQLAANYQQQDASRYWVSEKLDGVRAYWDGEALWSRAGHRFVVPDWFVADFPSTHLDGELWLGRGQFDALSAAVRRYQPQEDEWRQIRFMVFDLPQSNALFEARLSELEQLLTPIDTPYLQLIEQQRLTDNTALAKLLKDVEKSGGEGLMLRHKHSRYQAGRNQSLLKLKQFQDAEAKVVAHLPGLGKYQGMLGALLVETPDGRQFRLGTGFSDAQRQTPPAVGSTVTYRYQGETQQRQPRFASFMRERKEEP</sequence>
<keyword evidence="4" id="KW-0227">DNA damage</keyword>
<dbReference type="Gene3D" id="3.30.470.30">
    <property type="entry name" value="DNA ligase/mRNA capping enzyme"/>
    <property type="match status" value="1"/>
</dbReference>
<keyword evidence="5" id="KW-0234">DNA repair</keyword>
<dbReference type="SUPFAM" id="SSF56091">
    <property type="entry name" value="DNA ligase/mRNA capping enzyme, catalytic domain"/>
    <property type="match status" value="1"/>
</dbReference>
<evidence type="ECO:0000259" key="8">
    <source>
        <dbReference type="PROSITE" id="PS50160"/>
    </source>
</evidence>
<dbReference type="CDD" id="cd07896">
    <property type="entry name" value="Adenylation_kDNA_ligase_like"/>
    <property type="match status" value="1"/>
</dbReference>
<dbReference type="RefSeq" id="WP_087034569.1">
    <property type="nucleotide sequence ID" value="NZ_CP021377.1"/>
</dbReference>
<dbReference type="Proteomes" id="UP000243937">
    <property type="component" value="Chromosome"/>
</dbReference>
<dbReference type="GO" id="GO:0006281">
    <property type="term" value="P:DNA repair"/>
    <property type="evidence" value="ECO:0007669"/>
    <property type="project" value="UniProtKB-KW"/>
</dbReference>
<dbReference type="InterPro" id="IPR012310">
    <property type="entry name" value="DNA_ligase_ATP-dep_cent"/>
</dbReference>
<protein>
    <submittedName>
        <fullName evidence="9">DNA ligase</fullName>
    </submittedName>
</protein>
<dbReference type="GO" id="GO:0006310">
    <property type="term" value="P:DNA recombination"/>
    <property type="evidence" value="ECO:0007669"/>
    <property type="project" value="InterPro"/>
</dbReference>
<evidence type="ECO:0000313" key="9">
    <source>
        <dbReference type="EMBL" id="ART81486.1"/>
    </source>
</evidence>
<keyword evidence="7" id="KW-0732">Signal</keyword>
<evidence type="ECO:0000256" key="6">
    <source>
        <dbReference type="ARBA" id="ARBA00034003"/>
    </source>
</evidence>
<dbReference type="NCBIfam" id="NF006592">
    <property type="entry name" value="PRK09125.1"/>
    <property type="match status" value="1"/>
</dbReference>
<dbReference type="AlphaFoldDB" id="A0A1Y0D2Q1"/>
<dbReference type="EMBL" id="CP021377">
    <property type="protein sequence ID" value="ART81486.1"/>
    <property type="molecule type" value="Genomic_DNA"/>
</dbReference>
<evidence type="ECO:0000256" key="3">
    <source>
        <dbReference type="ARBA" id="ARBA00022705"/>
    </source>
</evidence>
<dbReference type="GO" id="GO:0005524">
    <property type="term" value="F:ATP binding"/>
    <property type="evidence" value="ECO:0007669"/>
    <property type="project" value="InterPro"/>
</dbReference>
<dbReference type="Pfam" id="PF01068">
    <property type="entry name" value="DNA_ligase_A_M"/>
    <property type="match status" value="1"/>
</dbReference>
<dbReference type="InterPro" id="IPR050326">
    <property type="entry name" value="NAD_dep_DNA_ligaseB"/>
</dbReference>
<dbReference type="InterPro" id="IPR012340">
    <property type="entry name" value="NA-bd_OB-fold"/>
</dbReference>
<dbReference type="PROSITE" id="PS50160">
    <property type="entry name" value="DNA_LIGASE_A3"/>
    <property type="match status" value="1"/>
</dbReference>
<dbReference type="PROSITE" id="PS00333">
    <property type="entry name" value="DNA_LIGASE_A2"/>
    <property type="match status" value="1"/>
</dbReference>
<dbReference type="Pfam" id="PF14743">
    <property type="entry name" value="DNA_ligase_OB_2"/>
    <property type="match status" value="1"/>
</dbReference>
<gene>
    <name evidence="9" type="ORF">CBP31_01590</name>
</gene>
<accession>A0A1Y0D2Q1</accession>
<feature type="signal peptide" evidence="7">
    <location>
        <begin position="1"/>
        <end position="18"/>
    </location>
</feature>
<dbReference type="CDD" id="cd08041">
    <property type="entry name" value="OBF_kDNA_ligase_like"/>
    <property type="match status" value="1"/>
</dbReference>
<feature type="domain" description="ATP-dependent DNA ligase family profile" evidence="8">
    <location>
        <begin position="130"/>
        <end position="228"/>
    </location>
</feature>
<comment type="catalytic activity">
    <reaction evidence="6">
        <text>ATP + (deoxyribonucleotide)n-3'-hydroxyl + 5'-phospho-(deoxyribonucleotide)m = (deoxyribonucleotide)n+m + AMP + diphosphate.</text>
        <dbReference type="EC" id="6.5.1.1"/>
    </reaction>
</comment>
<dbReference type="OrthoDB" id="9782700at2"/>
<evidence type="ECO:0000256" key="7">
    <source>
        <dbReference type="SAM" id="SignalP"/>
    </source>
</evidence>
<comment type="cofactor">
    <cofactor evidence="1">
        <name>a divalent metal cation</name>
        <dbReference type="ChEBI" id="CHEBI:60240"/>
    </cofactor>
</comment>
<dbReference type="GO" id="GO:0006260">
    <property type="term" value="P:DNA replication"/>
    <property type="evidence" value="ECO:0007669"/>
    <property type="project" value="UniProtKB-KW"/>
</dbReference>
<evidence type="ECO:0000256" key="4">
    <source>
        <dbReference type="ARBA" id="ARBA00022763"/>
    </source>
</evidence>
<evidence type="ECO:0000256" key="1">
    <source>
        <dbReference type="ARBA" id="ARBA00001968"/>
    </source>
</evidence>
<keyword evidence="2 9" id="KW-0436">Ligase</keyword>
<name>A0A1Y0D2Q1_9GAMM</name>
<dbReference type="KEGG" id="opf:CBP31_01590"/>
<feature type="chain" id="PRO_5012055888" evidence="7">
    <location>
        <begin position="19"/>
        <end position="279"/>
    </location>
</feature>
<dbReference type="Gene3D" id="3.30.1490.70">
    <property type="match status" value="1"/>
</dbReference>
<reference evidence="9 10" key="1">
    <citation type="journal article" date="2014" name="Int. J. Syst. Evol. Microbiol.">
        <title>Oceanisphaera profunda sp. nov., a marine bacterium isolated from deep-sea sediment, and emended description of the genus Oceanisphaera.</title>
        <authorList>
            <person name="Xu Z."/>
            <person name="Zhang X.Y."/>
            <person name="Su H.N."/>
            <person name="Yu Z.C."/>
            <person name="Liu C."/>
            <person name="Li H."/>
            <person name="Chen X.L."/>
            <person name="Song X.Y."/>
            <person name="Xie B.B."/>
            <person name="Qin Q.L."/>
            <person name="Zhou B.C."/>
            <person name="Shi M."/>
            <person name="Huang Y."/>
            <person name="Zhang Y.Z."/>
        </authorList>
    </citation>
    <scope>NUCLEOTIDE SEQUENCE [LARGE SCALE GENOMIC DNA]</scope>
    <source>
        <strain evidence="9 10">SM1222</strain>
    </source>
</reference>